<sequence length="128" mass="14269">MIIRDHNYGFIAAPLGKGTYNLAEIEAALLGIQWCLSNGFSKIYLESDSTLLVQWLNNGKGFPWSMKMKLQQLSNLCQQCGEFICSHAYREANYPADSLSKLSHQLPTLTNCTTLSSLPSHIRGFALL</sequence>
<proteinExistence type="predicted"/>
<organism evidence="1 2">
    <name type="scientific">Nicotiana tabacum</name>
    <name type="common">Common tobacco</name>
    <dbReference type="NCBI Taxonomy" id="4097"/>
    <lineage>
        <taxon>Eukaryota</taxon>
        <taxon>Viridiplantae</taxon>
        <taxon>Streptophyta</taxon>
        <taxon>Embryophyta</taxon>
        <taxon>Tracheophyta</taxon>
        <taxon>Spermatophyta</taxon>
        <taxon>Magnoliopsida</taxon>
        <taxon>eudicotyledons</taxon>
        <taxon>Gunneridae</taxon>
        <taxon>Pentapetalae</taxon>
        <taxon>asterids</taxon>
        <taxon>lamiids</taxon>
        <taxon>Solanales</taxon>
        <taxon>Solanaceae</taxon>
        <taxon>Nicotianoideae</taxon>
        <taxon>Nicotianeae</taxon>
        <taxon>Nicotiana</taxon>
    </lineage>
</organism>
<reference evidence="1" key="1">
    <citation type="journal article" date="2014" name="Nat. Commun.">
        <title>The tobacco genome sequence and its comparison with those of tomato and potato.</title>
        <authorList>
            <person name="Sierro N."/>
            <person name="Battey J.N."/>
            <person name="Ouadi S."/>
            <person name="Bakaher N."/>
            <person name="Bovet L."/>
            <person name="Willig A."/>
            <person name="Goepfert S."/>
            <person name="Peitsch M.C."/>
            <person name="Ivanov N.V."/>
        </authorList>
    </citation>
    <scope>NUCLEOTIDE SEQUENCE [LARGE SCALE GENOMIC DNA]</scope>
</reference>
<dbReference type="Proteomes" id="UP000790787">
    <property type="component" value="Chromosome 11"/>
</dbReference>
<dbReference type="RefSeq" id="XP_075080472.1">
    <property type="nucleotide sequence ID" value="XM_075224371.1"/>
</dbReference>
<keyword evidence="1" id="KW-1185">Reference proteome</keyword>
<protein>
    <submittedName>
        <fullName evidence="2">Uncharacterized protein LOC142165977</fullName>
    </submittedName>
</protein>
<accession>A0AC58S651</accession>
<evidence type="ECO:0000313" key="1">
    <source>
        <dbReference type="Proteomes" id="UP000790787"/>
    </source>
</evidence>
<gene>
    <name evidence="2" type="primary">LOC142165977</name>
</gene>
<reference evidence="2" key="2">
    <citation type="submission" date="2025-08" db="UniProtKB">
        <authorList>
            <consortium name="RefSeq"/>
        </authorList>
    </citation>
    <scope>IDENTIFICATION</scope>
    <source>
        <tissue evidence="2">Leaf</tissue>
    </source>
</reference>
<evidence type="ECO:0000313" key="2">
    <source>
        <dbReference type="RefSeq" id="XP_075080472.1"/>
    </source>
</evidence>
<name>A0AC58S651_TOBAC</name>